<sequence length="906" mass="102153">MSTLPLTEAILLEIHQSLGCPSYPTTKKNKFATGQDSLAAHKTMGEEILNAIFDALDMDPRARVDAIDNLTEFWNAYKYLELNTWTFAADQQQVVWMLLGYFYMPGLARRAAFWSLEDTLDMGMPGGRFWYLPEPREVDGKPSLYPPAAQVLDWLLDLLGMTLEEFADQRSESTDGGHDGLRRSLYNWRKGTTPDLSTIDKYFANELLVDFKGAFALDSSRSPAEQCADALAFVTRKQLTADQLRLEIPMTQPGRLEAILDGSVDDDEKAAFVAYLARRYAIPSPHTIRQRLLFARMVQDGYTRLLKFLCPGVDSRCADAQQNKLLQLFAIYKFAYNMTIDGWRNCRDQGEAAENAWFEEHLPPWDARGLYLSILPSQRETANSALAELLTRHFAEVQPGAALEDHVGLGAESEAPIIQRNIERMKATAEEFKAELELAERLKTASPWRTLQGEYRYRVVSQIAQRRNLGPKVRQAAIQRLRELASSPSETIQAVLFELDTFLNNDRSNSPKDARDSVQALLEEAESCSAYKLWKAATLQYKAKHLLACNDFVGAGRLFREALETGLERNCGPLHGEVARDCLAVEVANQKLILNNHEKYYREMLAGGMMTECEEIPSIEETARWASEYFWDTLYKPYPGVPPQKRRASAAGRKMLEELMPLFFTGDQDGLQAWIKANRQLLKSNLPDVDGNSVLMLLIKMRTSFAQGLHKLPAAMLEGEQQSVEAMLEQWRQFLGLLAQEAPKQLNITDFKSQTPLMLMAESVDTELVRIMLQAGADPEKQDWQGMTALHSAIKSHANSCVDALLDHPCNLDNETVDGQSPLHTAAWCANKHAVKRLLQLAPHLAWKRNAQGMTPLERVEYLIEEPEALEALARDLNKNGRQCASMQELLSIVSLLEEDLPEVSN</sequence>
<dbReference type="Proteomes" id="UP001212042">
    <property type="component" value="Unassembled WGS sequence"/>
</dbReference>
<gene>
    <name evidence="4" type="ORF">PH586_21520</name>
</gene>
<keyword evidence="2 3" id="KW-0040">ANK repeat</keyword>
<organism evidence="4 5">
    <name type="scientific">Pseudomonas aestuarii</name>
    <dbReference type="NCBI Taxonomy" id="3018340"/>
    <lineage>
        <taxon>Bacteria</taxon>
        <taxon>Pseudomonadati</taxon>
        <taxon>Pseudomonadota</taxon>
        <taxon>Gammaproteobacteria</taxon>
        <taxon>Pseudomonadales</taxon>
        <taxon>Pseudomonadaceae</taxon>
        <taxon>Pseudomonas</taxon>
    </lineage>
</organism>
<dbReference type="SMART" id="SM00248">
    <property type="entry name" value="ANK"/>
    <property type="match status" value="3"/>
</dbReference>
<dbReference type="Gene3D" id="1.25.40.20">
    <property type="entry name" value="Ankyrin repeat-containing domain"/>
    <property type="match status" value="1"/>
</dbReference>
<dbReference type="PROSITE" id="PS50088">
    <property type="entry name" value="ANK_REPEAT"/>
    <property type="match status" value="1"/>
</dbReference>
<evidence type="ECO:0000256" key="2">
    <source>
        <dbReference type="ARBA" id="ARBA00023043"/>
    </source>
</evidence>
<name>A0ABT4XLC1_9PSED</name>
<evidence type="ECO:0000256" key="3">
    <source>
        <dbReference type="PROSITE-ProRule" id="PRU00023"/>
    </source>
</evidence>
<protein>
    <submittedName>
        <fullName evidence="4">Ankyrin repeat domain-containing protein</fullName>
    </submittedName>
</protein>
<feature type="repeat" description="ANK" evidence="3">
    <location>
        <begin position="752"/>
        <end position="784"/>
    </location>
</feature>
<keyword evidence="1" id="KW-0677">Repeat</keyword>
<keyword evidence="5" id="KW-1185">Reference proteome</keyword>
<dbReference type="EMBL" id="JAQJZJ010000013">
    <property type="protein sequence ID" value="MDA7088965.1"/>
    <property type="molecule type" value="Genomic_DNA"/>
</dbReference>
<proteinExistence type="predicted"/>
<evidence type="ECO:0000313" key="5">
    <source>
        <dbReference type="Proteomes" id="UP001212042"/>
    </source>
</evidence>
<dbReference type="InterPro" id="IPR051070">
    <property type="entry name" value="NF-kappa-B_inhibitor"/>
</dbReference>
<accession>A0ABT4XLC1</accession>
<dbReference type="InterPro" id="IPR036770">
    <property type="entry name" value="Ankyrin_rpt-contain_sf"/>
</dbReference>
<dbReference type="PANTHER" id="PTHR46680:SF2">
    <property type="entry name" value="NF-KAPPA-B INHIBITOR ZETA"/>
    <property type="match status" value="1"/>
</dbReference>
<evidence type="ECO:0000256" key="1">
    <source>
        <dbReference type="ARBA" id="ARBA00022737"/>
    </source>
</evidence>
<dbReference type="PANTHER" id="PTHR46680">
    <property type="entry name" value="NF-KAPPA-B INHIBITOR ALPHA"/>
    <property type="match status" value="1"/>
</dbReference>
<comment type="caution">
    <text evidence="4">The sequence shown here is derived from an EMBL/GenBank/DDBJ whole genome shotgun (WGS) entry which is preliminary data.</text>
</comment>
<dbReference type="RefSeq" id="WP_271349855.1">
    <property type="nucleotide sequence ID" value="NZ_JAQJZJ010000013.1"/>
</dbReference>
<dbReference type="SUPFAM" id="SSF48403">
    <property type="entry name" value="Ankyrin repeat"/>
    <property type="match status" value="1"/>
</dbReference>
<evidence type="ECO:0000313" key="4">
    <source>
        <dbReference type="EMBL" id="MDA7088965.1"/>
    </source>
</evidence>
<dbReference type="InterPro" id="IPR002110">
    <property type="entry name" value="Ankyrin_rpt"/>
</dbReference>
<dbReference type="PROSITE" id="PS50297">
    <property type="entry name" value="ANK_REP_REGION"/>
    <property type="match status" value="1"/>
</dbReference>
<dbReference type="Pfam" id="PF12796">
    <property type="entry name" value="Ank_2"/>
    <property type="match status" value="1"/>
</dbReference>
<reference evidence="4 5" key="1">
    <citation type="submission" date="2023-01" db="EMBL/GenBank/DDBJ databases">
        <title>Pseudomonas SA3-5T sp. nov., isolated from tidal flat sediment.</title>
        <authorList>
            <person name="Kim H.S."/>
            <person name="Kim J.-S."/>
            <person name="Suh M.K."/>
            <person name="Eom M.K."/>
            <person name="Lee J.-S."/>
        </authorList>
    </citation>
    <scope>NUCLEOTIDE SEQUENCE [LARGE SCALE GENOMIC DNA]</scope>
    <source>
        <strain evidence="4 5">SA3-5</strain>
    </source>
</reference>